<evidence type="ECO:0000259" key="2">
    <source>
        <dbReference type="PROSITE" id="PS50887"/>
    </source>
</evidence>
<feature type="transmembrane region" description="Helical" evidence="1">
    <location>
        <begin position="12"/>
        <end position="32"/>
    </location>
</feature>
<dbReference type="GO" id="GO:0052621">
    <property type="term" value="F:diguanylate cyclase activity"/>
    <property type="evidence" value="ECO:0007669"/>
    <property type="project" value="TreeGrafter"/>
</dbReference>
<dbReference type="InterPro" id="IPR029016">
    <property type="entry name" value="GAF-like_dom_sf"/>
</dbReference>
<dbReference type="Pfam" id="PF00990">
    <property type="entry name" value="GGDEF"/>
    <property type="match status" value="1"/>
</dbReference>
<feature type="transmembrane region" description="Helical" evidence="1">
    <location>
        <begin position="38"/>
        <end position="60"/>
    </location>
</feature>
<sequence length="578" mass="63371">MKERLSPEALAMIFQWVITVVLTPFVLLPLFLGQEIDFAVRLTVVIGACACGAVMTVVYFKKRASRMSAAAIVEQRKRSESDIRYRISHKLSSSLDMGSALENACKLAIHETESAGCAVFLVEDGKDTLAPVMSVDACGTARRDFPAGDDVVVARFEEMYDLAARPPALQARESGGADIFPAFLRARGTLLVAPVFTRGNLSGLLCCTDPARGRYDESHASLLAALAGETALAVMNARLHEHIKSDAAQMASLIQLANAIGSTADLKKVMRLALDTVRHLFDCDSGLIYRVDETEGYLRYMESFGYSEEILDKLSTPPYPLVQECWTVSEDRLIEIDDLSQTRVECRTLEKIGQGSTICVGIQAEGKTLGVLHVRSERPCAFDEKDQQLAMAVADQIGIAIQRALLFEEINRLAVTDPLTGVFNVRRLEAVLREEVSRAKRYGRSVSFIMMDVDNFKEFNDTLGHQQGDIALSRIASIIDGATRDVDKVFRYGGDEFCAVLPETNAVDAGIAAEKIRREVFDFCLSEEKKVLGSALTISAGVAAFPENAAEESELVRQADIALYAAKQMDRNTVVLAR</sequence>
<evidence type="ECO:0000313" key="4">
    <source>
        <dbReference type="Proteomes" id="UP000233654"/>
    </source>
</evidence>
<dbReference type="SMART" id="SM00065">
    <property type="entry name" value="GAF"/>
    <property type="match status" value="2"/>
</dbReference>
<dbReference type="Gene3D" id="3.30.450.40">
    <property type="match status" value="2"/>
</dbReference>
<dbReference type="SUPFAM" id="SSF55073">
    <property type="entry name" value="Nucleotide cyclase"/>
    <property type="match status" value="1"/>
</dbReference>
<dbReference type="PANTHER" id="PTHR45138">
    <property type="entry name" value="REGULATORY COMPONENTS OF SENSORY TRANSDUCTION SYSTEM"/>
    <property type="match status" value="1"/>
</dbReference>
<protein>
    <recommendedName>
        <fullName evidence="2">GGDEF domain-containing protein</fullName>
    </recommendedName>
</protein>
<accession>A0A2N3G6X6</accession>
<organism evidence="3 4">
    <name type="scientific">Candidatus Anoxymicrobium japonicum</name>
    <dbReference type="NCBI Taxonomy" id="2013648"/>
    <lineage>
        <taxon>Bacteria</taxon>
        <taxon>Bacillati</taxon>
        <taxon>Actinomycetota</taxon>
        <taxon>Candidatus Geothermincolia</taxon>
        <taxon>Candidatus Geothermincolales</taxon>
        <taxon>Candidatus Anoxymicrobiaceae</taxon>
        <taxon>Candidatus Anoxymicrobium</taxon>
    </lineage>
</organism>
<reference evidence="3 4" key="1">
    <citation type="journal article" date="2017" name="ISME J.">
        <title>Potential for microbial H2 and metal transformations associated with novel bacteria and archaea in deep terrestrial subsurface sediments.</title>
        <authorList>
            <person name="Hernsdorf A.W."/>
            <person name="Amano Y."/>
            <person name="Miyakawa K."/>
            <person name="Ise K."/>
            <person name="Suzuki Y."/>
            <person name="Anantharaman K."/>
            <person name="Probst A."/>
            <person name="Burstein D."/>
            <person name="Thomas B.C."/>
            <person name="Banfield J.F."/>
        </authorList>
    </citation>
    <scope>NUCLEOTIDE SEQUENCE [LARGE SCALE GENOMIC DNA]</scope>
    <source>
        <strain evidence="3">HGW-Actinobacteria-3</strain>
    </source>
</reference>
<dbReference type="NCBIfam" id="TIGR00254">
    <property type="entry name" value="GGDEF"/>
    <property type="match status" value="1"/>
</dbReference>
<evidence type="ECO:0000256" key="1">
    <source>
        <dbReference type="SAM" id="Phobius"/>
    </source>
</evidence>
<feature type="domain" description="GGDEF" evidence="2">
    <location>
        <begin position="444"/>
        <end position="578"/>
    </location>
</feature>
<dbReference type="InterPro" id="IPR000160">
    <property type="entry name" value="GGDEF_dom"/>
</dbReference>
<dbReference type="PANTHER" id="PTHR45138:SF9">
    <property type="entry name" value="DIGUANYLATE CYCLASE DGCM-RELATED"/>
    <property type="match status" value="1"/>
</dbReference>
<dbReference type="EMBL" id="PHEX01000015">
    <property type="protein sequence ID" value="PKQ28469.1"/>
    <property type="molecule type" value="Genomic_DNA"/>
</dbReference>
<dbReference type="InterPro" id="IPR050469">
    <property type="entry name" value="Diguanylate_Cyclase"/>
</dbReference>
<dbReference type="AlphaFoldDB" id="A0A2N3G6X6"/>
<dbReference type="Proteomes" id="UP000233654">
    <property type="component" value="Unassembled WGS sequence"/>
</dbReference>
<evidence type="ECO:0000313" key="3">
    <source>
        <dbReference type="EMBL" id="PKQ28469.1"/>
    </source>
</evidence>
<dbReference type="GO" id="GO:0043709">
    <property type="term" value="P:cell adhesion involved in single-species biofilm formation"/>
    <property type="evidence" value="ECO:0007669"/>
    <property type="project" value="TreeGrafter"/>
</dbReference>
<proteinExistence type="predicted"/>
<dbReference type="InterPro" id="IPR043128">
    <property type="entry name" value="Rev_trsase/Diguanyl_cyclase"/>
</dbReference>
<dbReference type="Pfam" id="PF13185">
    <property type="entry name" value="GAF_2"/>
    <property type="match status" value="1"/>
</dbReference>
<dbReference type="PROSITE" id="PS50887">
    <property type="entry name" value="GGDEF"/>
    <property type="match status" value="1"/>
</dbReference>
<comment type="caution">
    <text evidence="3">The sequence shown here is derived from an EMBL/GenBank/DDBJ whole genome shotgun (WGS) entry which is preliminary data.</text>
</comment>
<dbReference type="Pfam" id="PF01590">
    <property type="entry name" value="GAF"/>
    <property type="match status" value="1"/>
</dbReference>
<gene>
    <name evidence="3" type="ORF">CVT63_02695</name>
</gene>
<dbReference type="GO" id="GO:1902201">
    <property type="term" value="P:negative regulation of bacterial-type flagellum-dependent cell motility"/>
    <property type="evidence" value="ECO:0007669"/>
    <property type="project" value="TreeGrafter"/>
</dbReference>
<keyword evidence="1" id="KW-0812">Transmembrane</keyword>
<keyword evidence="1" id="KW-0472">Membrane</keyword>
<dbReference type="Gene3D" id="3.30.70.270">
    <property type="match status" value="1"/>
</dbReference>
<dbReference type="InterPro" id="IPR029787">
    <property type="entry name" value="Nucleotide_cyclase"/>
</dbReference>
<dbReference type="InterPro" id="IPR003018">
    <property type="entry name" value="GAF"/>
</dbReference>
<dbReference type="FunFam" id="3.30.70.270:FF:000001">
    <property type="entry name" value="Diguanylate cyclase domain protein"/>
    <property type="match status" value="1"/>
</dbReference>
<dbReference type="GO" id="GO:0005886">
    <property type="term" value="C:plasma membrane"/>
    <property type="evidence" value="ECO:0007669"/>
    <property type="project" value="TreeGrafter"/>
</dbReference>
<dbReference type="SMART" id="SM00267">
    <property type="entry name" value="GGDEF"/>
    <property type="match status" value="1"/>
</dbReference>
<dbReference type="CDD" id="cd01949">
    <property type="entry name" value="GGDEF"/>
    <property type="match status" value="1"/>
</dbReference>
<dbReference type="SUPFAM" id="SSF55781">
    <property type="entry name" value="GAF domain-like"/>
    <property type="match status" value="2"/>
</dbReference>
<keyword evidence="1" id="KW-1133">Transmembrane helix</keyword>
<name>A0A2N3G6X6_9ACTN</name>